<feature type="compositionally biased region" description="Gly residues" evidence="1">
    <location>
        <begin position="68"/>
        <end position="77"/>
    </location>
</feature>
<feature type="region of interest" description="Disordered" evidence="1">
    <location>
        <begin position="59"/>
        <end position="81"/>
    </location>
</feature>
<dbReference type="PANTHER" id="PTHR33744:SF1">
    <property type="entry name" value="DNA-BINDING TRANSCRIPTIONAL ACTIVATOR ADER"/>
    <property type="match status" value="1"/>
</dbReference>
<dbReference type="Gene3D" id="1.10.10.2840">
    <property type="entry name" value="PucR C-terminal helix-turn-helix domain"/>
    <property type="match status" value="1"/>
</dbReference>
<organism evidence="3 4">
    <name type="scientific">Streptomyces xanthii</name>
    <dbReference type="NCBI Taxonomy" id="2768069"/>
    <lineage>
        <taxon>Bacteria</taxon>
        <taxon>Bacillati</taxon>
        <taxon>Actinomycetota</taxon>
        <taxon>Actinomycetes</taxon>
        <taxon>Kitasatosporales</taxon>
        <taxon>Streptomycetaceae</taxon>
        <taxon>Streptomyces</taxon>
    </lineage>
</organism>
<dbReference type="EMBL" id="CP061281">
    <property type="protein sequence ID" value="QNS03220.1"/>
    <property type="molecule type" value="Genomic_DNA"/>
</dbReference>
<dbReference type="KEGG" id="sxn:IAG42_06010"/>
<protein>
    <submittedName>
        <fullName evidence="3">Helix-turn-helix domain-containing protein</fullName>
    </submittedName>
</protein>
<gene>
    <name evidence="3" type="ORF">IAG42_06010</name>
</gene>
<dbReference type="InterPro" id="IPR042070">
    <property type="entry name" value="PucR_C-HTH_sf"/>
</dbReference>
<dbReference type="Proteomes" id="UP000516428">
    <property type="component" value="Chromosome"/>
</dbReference>
<evidence type="ECO:0000313" key="3">
    <source>
        <dbReference type="EMBL" id="QNS03220.1"/>
    </source>
</evidence>
<keyword evidence="4" id="KW-1185">Reference proteome</keyword>
<dbReference type="RefSeq" id="WP_188335974.1">
    <property type="nucleotide sequence ID" value="NZ_CP061281.1"/>
</dbReference>
<evidence type="ECO:0000313" key="4">
    <source>
        <dbReference type="Proteomes" id="UP000516428"/>
    </source>
</evidence>
<feature type="region of interest" description="Disordered" evidence="1">
    <location>
        <begin position="382"/>
        <end position="404"/>
    </location>
</feature>
<feature type="domain" description="PucR C-terminal helix-turn-helix" evidence="2">
    <location>
        <begin position="307"/>
        <end position="361"/>
    </location>
</feature>
<dbReference type="AlphaFoldDB" id="A0A7H1B3B5"/>
<evidence type="ECO:0000256" key="1">
    <source>
        <dbReference type="SAM" id="MobiDB-lite"/>
    </source>
</evidence>
<accession>A0A7H1B3B5</accession>
<evidence type="ECO:0000259" key="2">
    <source>
        <dbReference type="Pfam" id="PF13556"/>
    </source>
</evidence>
<name>A0A7H1B3B5_9ACTN</name>
<proteinExistence type="predicted"/>
<dbReference type="PANTHER" id="PTHR33744">
    <property type="entry name" value="CARBOHYDRATE DIACID REGULATOR"/>
    <property type="match status" value="1"/>
</dbReference>
<sequence>MEHEQLRMTGLGPGPDAMMRIVAYFDGLGESAADADTVVRRAAALAQCGVGARLASGAVVRRGPQGDRPGGQPGGMPAGDREVWLERTGPAHPLDPVLLDRLSHTLRMLEVRTPSRSDLHLGDPALVEVLLSDTEQRTDRGRAVELSGLDPGRDVRVLALYADRVGPVLELIERLCPGRLVRSAPIDGLTAVLTQTPVEDRTLCDALHSALADAVPAPPRPAQGRARGPWIGVGERMSVYAAPTSWAQARRALRFASSTVYGRRAVAFGRLGPLDLLADVPPGRLLGARGIAHINALAATATGAQDVDTLEAFCVYGSLRRTAAELHVHHSTVASRLARVEAETDWDLGNSIDRFVATLVLMMRRMALSSAELAAAEGAAAEGAAVDGGTRADGGTGEAAGDTA</sequence>
<dbReference type="Pfam" id="PF13556">
    <property type="entry name" value="HTH_30"/>
    <property type="match status" value="1"/>
</dbReference>
<dbReference type="InterPro" id="IPR051448">
    <property type="entry name" value="CdaR-like_regulators"/>
</dbReference>
<dbReference type="InterPro" id="IPR025736">
    <property type="entry name" value="PucR_C-HTH_dom"/>
</dbReference>
<reference evidence="3 4" key="1">
    <citation type="submission" date="2020-09" db="EMBL/GenBank/DDBJ databases">
        <title>A novel species.</title>
        <authorList>
            <person name="Gao J."/>
        </authorList>
    </citation>
    <scope>NUCLEOTIDE SEQUENCE [LARGE SCALE GENOMIC DNA]</scope>
    <source>
        <strain evidence="3 4">CRXT-Y-14</strain>
    </source>
</reference>